<reference evidence="2 3" key="3">
    <citation type="journal article" date="2013" name="Rice">
        <title>Improvement of the Oryza sativa Nipponbare reference genome using next generation sequence and optical map data.</title>
        <authorList>
            <person name="Kawahara Y."/>
            <person name="de la Bastide M."/>
            <person name="Hamilton J.P."/>
            <person name="Kanamori H."/>
            <person name="McCombie W.R."/>
            <person name="Ouyang S."/>
            <person name="Schwartz D.C."/>
            <person name="Tanaka T."/>
            <person name="Wu J."/>
            <person name="Zhou S."/>
            <person name="Childs K.L."/>
            <person name="Davidson R.M."/>
            <person name="Lin H."/>
            <person name="Quesada-Ocampo L."/>
            <person name="Vaillancourt B."/>
            <person name="Sakai H."/>
            <person name="Lee S.S."/>
            <person name="Kim J."/>
            <person name="Numa H."/>
            <person name="Itoh T."/>
            <person name="Buell C.R."/>
            <person name="Matsumoto T."/>
        </authorList>
    </citation>
    <scope>NUCLEOTIDE SEQUENCE [LARGE SCALE GENOMIC DNA]</scope>
    <source>
        <strain evidence="3">cv. Nipponbare</strain>
    </source>
</reference>
<gene>
    <name evidence="2" type="ordered locus">Os12g0299200</name>
    <name evidence="2" type="ORF">OSNPB_120299200</name>
</gene>
<dbReference type="EMBL" id="AP014968">
    <property type="protein sequence ID" value="BAT16814.1"/>
    <property type="molecule type" value="Genomic_DNA"/>
</dbReference>
<dbReference type="InParanoid" id="A0A0P0Y9A2"/>
<protein>
    <submittedName>
        <fullName evidence="2">Os12g0299200 protein</fullName>
    </submittedName>
</protein>
<evidence type="ECO:0000313" key="3">
    <source>
        <dbReference type="Proteomes" id="UP000059680"/>
    </source>
</evidence>
<name>A0A0P0Y9A2_ORYSJ</name>
<feature type="region of interest" description="Disordered" evidence="1">
    <location>
        <begin position="74"/>
        <end position="112"/>
    </location>
</feature>
<sequence length="142" mass="15064">MRILAQQKDVVGILSPRAKEGKHTMERRAAGIEVVRWCGGGQRASGSEASRGLGKTSPPVQCAVTAAAAAEGNDLMGSGGLRRRRRIGKTLSPAAAVGDDVGSGRRMGTCGRPRWMGKLQRWEDLASRSVRAGGGRGRQRQE</sequence>
<evidence type="ECO:0000313" key="2">
    <source>
        <dbReference type="EMBL" id="BAT16814.1"/>
    </source>
</evidence>
<organism evidence="2 3">
    <name type="scientific">Oryza sativa subsp. japonica</name>
    <name type="common">Rice</name>
    <dbReference type="NCBI Taxonomy" id="39947"/>
    <lineage>
        <taxon>Eukaryota</taxon>
        <taxon>Viridiplantae</taxon>
        <taxon>Streptophyta</taxon>
        <taxon>Embryophyta</taxon>
        <taxon>Tracheophyta</taxon>
        <taxon>Spermatophyta</taxon>
        <taxon>Magnoliopsida</taxon>
        <taxon>Liliopsida</taxon>
        <taxon>Poales</taxon>
        <taxon>Poaceae</taxon>
        <taxon>BOP clade</taxon>
        <taxon>Oryzoideae</taxon>
        <taxon>Oryzeae</taxon>
        <taxon>Oryzinae</taxon>
        <taxon>Oryza</taxon>
        <taxon>Oryza sativa</taxon>
    </lineage>
</organism>
<keyword evidence="3" id="KW-1185">Reference proteome</keyword>
<reference evidence="2 3" key="2">
    <citation type="journal article" date="2013" name="Plant Cell Physiol.">
        <title>Rice Annotation Project Database (RAP-DB): an integrative and interactive database for rice genomics.</title>
        <authorList>
            <person name="Sakai H."/>
            <person name="Lee S.S."/>
            <person name="Tanaka T."/>
            <person name="Numa H."/>
            <person name="Kim J."/>
            <person name="Kawahara Y."/>
            <person name="Wakimoto H."/>
            <person name="Yang C.C."/>
            <person name="Iwamoto M."/>
            <person name="Abe T."/>
            <person name="Yamada Y."/>
            <person name="Muto A."/>
            <person name="Inokuchi H."/>
            <person name="Ikemura T."/>
            <person name="Matsumoto T."/>
            <person name="Sasaki T."/>
            <person name="Itoh T."/>
        </authorList>
    </citation>
    <scope>NUCLEOTIDE SEQUENCE [LARGE SCALE GENOMIC DNA]</scope>
    <source>
        <strain evidence="3">cv. Nipponbare</strain>
    </source>
</reference>
<dbReference type="AlphaFoldDB" id="A0A0P0Y9A2"/>
<dbReference type="PaxDb" id="39947-A0A0P0Y9A2"/>
<evidence type="ECO:0000256" key="1">
    <source>
        <dbReference type="SAM" id="MobiDB-lite"/>
    </source>
</evidence>
<proteinExistence type="predicted"/>
<accession>A0A0P0Y9A2</accession>
<dbReference type="Proteomes" id="UP000059680">
    <property type="component" value="Chromosome 12"/>
</dbReference>
<reference evidence="3" key="1">
    <citation type="journal article" date="2005" name="Nature">
        <title>The map-based sequence of the rice genome.</title>
        <authorList>
            <consortium name="International rice genome sequencing project (IRGSP)"/>
            <person name="Matsumoto T."/>
            <person name="Wu J."/>
            <person name="Kanamori H."/>
            <person name="Katayose Y."/>
            <person name="Fujisawa M."/>
            <person name="Namiki N."/>
            <person name="Mizuno H."/>
            <person name="Yamamoto K."/>
            <person name="Antonio B.A."/>
            <person name="Baba T."/>
            <person name="Sakata K."/>
            <person name="Nagamura Y."/>
            <person name="Aoki H."/>
            <person name="Arikawa K."/>
            <person name="Arita K."/>
            <person name="Bito T."/>
            <person name="Chiden Y."/>
            <person name="Fujitsuka N."/>
            <person name="Fukunaka R."/>
            <person name="Hamada M."/>
            <person name="Harada C."/>
            <person name="Hayashi A."/>
            <person name="Hijishita S."/>
            <person name="Honda M."/>
            <person name="Hosokawa S."/>
            <person name="Ichikawa Y."/>
            <person name="Idonuma A."/>
            <person name="Iijima M."/>
            <person name="Ikeda M."/>
            <person name="Ikeno M."/>
            <person name="Ito K."/>
            <person name="Ito S."/>
            <person name="Ito T."/>
            <person name="Ito Y."/>
            <person name="Ito Y."/>
            <person name="Iwabuchi A."/>
            <person name="Kamiya K."/>
            <person name="Karasawa W."/>
            <person name="Kurita K."/>
            <person name="Katagiri S."/>
            <person name="Kikuta A."/>
            <person name="Kobayashi H."/>
            <person name="Kobayashi N."/>
            <person name="Machita K."/>
            <person name="Maehara T."/>
            <person name="Masukawa M."/>
            <person name="Mizubayashi T."/>
            <person name="Mukai Y."/>
            <person name="Nagasaki H."/>
            <person name="Nagata Y."/>
            <person name="Naito S."/>
            <person name="Nakashima M."/>
            <person name="Nakama Y."/>
            <person name="Nakamichi Y."/>
            <person name="Nakamura M."/>
            <person name="Meguro A."/>
            <person name="Negishi M."/>
            <person name="Ohta I."/>
            <person name="Ohta T."/>
            <person name="Okamoto M."/>
            <person name="Ono N."/>
            <person name="Saji S."/>
            <person name="Sakaguchi M."/>
            <person name="Sakai K."/>
            <person name="Shibata M."/>
            <person name="Shimokawa T."/>
            <person name="Song J."/>
            <person name="Takazaki Y."/>
            <person name="Terasawa K."/>
            <person name="Tsugane M."/>
            <person name="Tsuji K."/>
            <person name="Ueda S."/>
            <person name="Waki K."/>
            <person name="Yamagata H."/>
            <person name="Yamamoto M."/>
            <person name="Yamamoto S."/>
            <person name="Yamane H."/>
            <person name="Yoshiki S."/>
            <person name="Yoshihara R."/>
            <person name="Yukawa K."/>
            <person name="Zhong H."/>
            <person name="Yano M."/>
            <person name="Yuan Q."/>
            <person name="Ouyang S."/>
            <person name="Liu J."/>
            <person name="Jones K.M."/>
            <person name="Gansberger K."/>
            <person name="Moffat K."/>
            <person name="Hill J."/>
            <person name="Bera J."/>
            <person name="Fadrosh D."/>
            <person name="Jin S."/>
            <person name="Johri S."/>
            <person name="Kim M."/>
            <person name="Overton L."/>
            <person name="Reardon M."/>
            <person name="Tsitrin T."/>
            <person name="Vuong H."/>
            <person name="Weaver B."/>
            <person name="Ciecko A."/>
            <person name="Tallon L."/>
            <person name="Jackson J."/>
            <person name="Pai G."/>
            <person name="Aken S.V."/>
            <person name="Utterback T."/>
            <person name="Reidmuller S."/>
            <person name="Feldblyum T."/>
            <person name="Hsiao J."/>
            <person name="Zismann V."/>
            <person name="Iobst S."/>
            <person name="de Vazeille A.R."/>
            <person name="Buell C.R."/>
            <person name="Ying K."/>
            <person name="Li Y."/>
            <person name="Lu T."/>
            <person name="Huang Y."/>
            <person name="Zhao Q."/>
            <person name="Feng Q."/>
            <person name="Zhang L."/>
            <person name="Zhu J."/>
            <person name="Weng Q."/>
            <person name="Mu J."/>
            <person name="Lu Y."/>
            <person name="Fan D."/>
            <person name="Liu Y."/>
            <person name="Guan J."/>
            <person name="Zhang Y."/>
            <person name="Yu S."/>
            <person name="Liu X."/>
            <person name="Zhang Y."/>
            <person name="Hong G."/>
            <person name="Han B."/>
            <person name="Choisne N."/>
            <person name="Demange N."/>
            <person name="Orjeda G."/>
            <person name="Samain S."/>
            <person name="Cattolico L."/>
            <person name="Pelletier E."/>
            <person name="Couloux A."/>
            <person name="Segurens B."/>
            <person name="Wincker P."/>
            <person name="D'Hont A."/>
            <person name="Scarpelli C."/>
            <person name="Weissenbach J."/>
            <person name="Salanoubat M."/>
            <person name="Quetier F."/>
            <person name="Yu Y."/>
            <person name="Kim H.R."/>
            <person name="Rambo T."/>
            <person name="Currie J."/>
            <person name="Collura K."/>
            <person name="Luo M."/>
            <person name="Yang T."/>
            <person name="Ammiraju J.S.S."/>
            <person name="Engler F."/>
            <person name="Soderlund C."/>
            <person name="Wing R.A."/>
            <person name="Palmer L.E."/>
            <person name="de la Bastide M."/>
            <person name="Spiegel L."/>
            <person name="Nascimento L."/>
            <person name="Zutavern T."/>
            <person name="O'Shaughnessy A."/>
            <person name="Dike S."/>
            <person name="Dedhia N."/>
            <person name="Preston R."/>
            <person name="Balija V."/>
            <person name="McCombie W.R."/>
            <person name="Chow T."/>
            <person name="Chen H."/>
            <person name="Chung M."/>
            <person name="Chen C."/>
            <person name="Shaw J."/>
            <person name="Wu H."/>
            <person name="Hsiao K."/>
            <person name="Chao Y."/>
            <person name="Chu M."/>
            <person name="Cheng C."/>
            <person name="Hour A."/>
            <person name="Lee P."/>
            <person name="Lin S."/>
            <person name="Lin Y."/>
            <person name="Liou J."/>
            <person name="Liu S."/>
            <person name="Hsing Y."/>
            <person name="Raghuvanshi S."/>
            <person name="Mohanty A."/>
            <person name="Bharti A.K."/>
            <person name="Gaur A."/>
            <person name="Gupta V."/>
            <person name="Kumar D."/>
            <person name="Ravi V."/>
            <person name="Vij S."/>
            <person name="Kapur A."/>
            <person name="Khurana P."/>
            <person name="Khurana P."/>
            <person name="Khurana J.P."/>
            <person name="Tyagi A.K."/>
            <person name="Gaikwad K."/>
            <person name="Singh A."/>
            <person name="Dalal V."/>
            <person name="Srivastava S."/>
            <person name="Dixit A."/>
            <person name="Pal A.K."/>
            <person name="Ghazi I.A."/>
            <person name="Yadav M."/>
            <person name="Pandit A."/>
            <person name="Bhargava A."/>
            <person name="Sureshbabu K."/>
            <person name="Batra K."/>
            <person name="Sharma T.R."/>
            <person name="Mohapatra T."/>
            <person name="Singh N.K."/>
            <person name="Messing J."/>
            <person name="Nelson A.B."/>
            <person name="Fuks G."/>
            <person name="Kavchok S."/>
            <person name="Keizer G."/>
            <person name="Linton E."/>
            <person name="Llaca V."/>
            <person name="Song R."/>
            <person name="Tanyolac B."/>
            <person name="Young S."/>
            <person name="Ho-Il K."/>
            <person name="Hahn J.H."/>
            <person name="Sangsakoo G."/>
            <person name="Vanavichit A."/>
            <person name="de Mattos Luiz.A.T."/>
            <person name="Zimmer P.D."/>
            <person name="Malone G."/>
            <person name="Dellagostin O."/>
            <person name="de Oliveira A.C."/>
            <person name="Bevan M."/>
            <person name="Bancroft I."/>
            <person name="Minx P."/>
            <person name="Cordum H."/>
            <person name="Wilson R."/>
            <person name="Cheng Z."/>
            <person name="Jin W."/>
            <person name="Jiang J."/>
            <person name="Leong S.A."/>
            <person name="Iwama H."/>
            <person name="Gojobori T."/>
            <person name="Itoh T."/>
            <person name="Niimura Y."/>
            <person name="Fujii Y."/>
            <person name="Habara T."/>
            <person name="Sakai H."/>
            <person name="Sato Y."/>
            <person name="Wilson G."/>
            <person name="Kumar K."/>
            <person name="McCouch S."/>
            <person name="Juretic N."/>
            <person name="Hoen D."/>
            <person name="Wright S."/>
            <person name="Bruskiewich R."/>
            <person name="Bureau T."/>
            <person name="Miyao A."/>
            <person name="Hirochika H."/>
            <person name="Nishikawa T."/>
            <person name="Kadowaki K."/>
            <person name="Sugiura M."/>
            <person name="Burr B."/>
            <person name="Sasaki T."/>
        </authorList>
    </citation>
    <scope>NUCLEOTIDE SEQUENCE [LARGE SCALE GENOMIC DNA]</scope>
    <source>
        <strain evidence="3">cv. Nipponbare</strain>
    </source>
</reference>